<gene>
    <name evidence="7" type="ORF">SAMN06265371_10416</name>
</gene>
<comment type="subcellular location">
    <subcellularLocation>
        <location evidence="1">Cell membrane</location>
        <topology evidence="1">Multi-pass membrane protein</topology>
    </subcellularLocation>
</comment>
<feature type="transmembrane region" description="Helical" evidence="6">
    <location>
        <begin position="96"/>
        <end position="122"/>
    </location>
</feature>
<feature type="transmembrane region" description="Helical" evidence="6">
    <location>
        <begin position="409"/>
        <end position="431"/>
    </location>
</feature>
<dbReference type="RefSeq" id="WP_245813459.1">
    <property type="nucleotide sequence ID" value="NZ_FZNT01000004.1"/>
</dbReference>
<dbReference type="GO" id="GO:0005886">
    <property type="term" value="C:plasma membrane"/>
    <property type="evidence" value="ECO:0007669"/>
    <property type="project" value="UniProtKB-SubCell"/>
</dbReference>
<sequence>MIAKESTMKPANKVILNTVILYSRMILTMGITLYSTRLVLDALGTSDYGIFNLLAGIILMLSFLNSAMATSTQRYLSFYHSSGDIQKQKEIFTNSLFLHIIIGFIVVVFLEVLGFFLFNGFLNIPYDRIDSAKIIYHYMSLTVFFTIVSVPFNSVLIAHENMLWVAIVNIIETFLKLGVALLLYVVISDRLVVFGMLTASITIISFILYAVFCLKNYEECTLEGVLKPKITFLKELGSFAGWNLFGAMCGMGRNQGVALILNIFFGTIVNAAYGVANQVGTQLMFFSNTMLRALNPQIMKSEGANDRERMLRLSMIASKFGFFLLSIFAIPIIFEMESILGFWLKEVPVNTVIFCRLILFASLANQLTIGLQSAMQASGDIKLYQAVVGSVLLLNLPIAYLLIKYGSFPSYFVLISFVFIELIACVLRLIFAKEKLGLSIKRYVNVVFRKEIIPIIGVVAVSYVLLTFFEMHFMYNLILSFIFYLVFIFLFGLNENERLLVLNIYKKIKFLK</sequence>
<proteinExistence type="predicted"/>
<feature type="transmembrane region" description="Helical" evidence="6">
    <location>
        <begin position="193"/>
        <end position="214"/>
    </location>
</feature>
<evidence type="ECO:0000313" key="8">
    <source>
        <dbReference type="Proteomes" id="UP000198384"/>
    </source>
</evidence>
<keyword evidence="8" id="KW-1185">Reference proteome</keyword>
<feature type="transmembrane region" description="Helical" evidence="6">
    <location>
        <begin position="48"/>
        <end position="68"/>
    </location>
</feature>
<feature type="transmembrane region" description="Helical" evidence="6">
    <location>
        <begin position="349"/>
        <end position="371"/>
    </location>
</feature>
<keyword evidence="4 6" id="KW-1133">Transmembrane helix</keyword>
<evidence type="ECO:0000313" key="7">
    <source>
        <dbReference type="EMBL" id="SNR49947.1"/>
    </source>
</evidence>
<reference evidence="7 8" key="1">
    <citation type="submission" date="2017-06" db="EMBL/GenBank/DDBJ databases">
        <authorList>
            <person name="Kim H.J."/>
            <person name="Triplett B.A."/>
        </authorList>
    </citation>
    <scope>NUCLEOTIDE SEQUENCE [LARGE SCALE GENOMIC DNA]</scope>
    <source>
        <strain evidence="7 8">DSM 29150</strain>
    </source>
</reference>
<dbReference type="EMBL" id="FZNT01000004">
    <property type="protein sequence ID" value="SNR49947.1"/>
    <property type="molecule type" value="Genomic_DNA"/>
</dbReference>
<dbReference type="PANTHER" id="PTHR30250:SF26">
    <property type="entry name" value="PSMA PROTEIN"/>
    <property type="match status" value="1"/>
</dbReference>
<accession>A0A238WTS6</accession>
<name>A0A238WTS6_9FLAO</name>
<dbReference type="AlphaFoldDB" id="A0A238WTS6"/>
<feature type="transmembrane region" description="Helical" evidence="6">
    <location>
        <begin position="257"/>
        <end position="276"/>
    </location>
</feature>
<feature type="transmembrane region" description="Helical" evidence="6">
    <location>
        <begin position="452"/>
        <end position="469"/>
    </location>
</feature>
<keyword evidence="5 6" id="KW-0472">Membrane</keyword>
<feature type="transmembrane region" description="Helical" evidence="6">
    <location>
        <begin position="475"/>
        <end position="493"/>
    </location>
</feature>
<dbReference type="PANTHER" id="PTHR30250">
    <property type="entry name" value="PST FAMILY PREDICTED COLANIC ACID TRANSPORTER"/>
    <property type="match status" value="1"/>
</dbReference>
<feature type="transmembrane region" description="Helical" evidence="6">
    <location>
        <begin position="14"/>
        <end position="36"/>
    </location>
</feature>
<evidence type="ECO:0000256" key="3">
    <source>
        <dbReference type="ARBA" id="ARBA00022692"/>
    </source>
</evidence>
<keyword evidence="2" id="KW-1003">Cell membrane</keyword>
<keyword evidence="3 6" id="KW-0812">Transmembrane</keyword>
<evidence type="ECO:0000256" key="4">
    <source>
        <dbReference type="ARBA" id="ARBA00022989"/>
    </source>
</evidence>
<evidence type="ECO:0000256" key="5">
    <source>
        <dbReference type="ARBA" id="ARBA00023136"/>
    </source>
</evidence>
<protein>
    <submittedName>
        <fullName evidence="7">Na+-driven multidrug efflux pump</fullName>
    </submittedName>
</protein>
<evidence type="ECO:0000256" key="6">
    <source>
        <dbReference type="SAM" id="Phobius"/>
    </source>
</evidence>
<feature type="transmembrane region" description="Helical" evidence="6">
    <location>
        <begin position="134"/>
        <end position="156"/>
    </location>
</feature>
<evidence type="ECO:0000256" key="1">
    <source>
        <dbReference type="ARBA" id="ARBA00004651"/>
    </source>
</evidence>
<dbReference type="Proteomes" id="UP000198384">
    <property type="component" value="Unassembled WGS sequence"/>
</dbReference>
<feature type="transmembrane region" description="Helical" evidence="6">
    <location>
        <begin position="383"/>
        <end position="403"/>
    </location>
</feature>
<evidence type="ECO:0000256" key="2">
    <source>
        <dbReference type="ARBA" id="ARBA00022475"/>
    </source>
</evidence>
<feature type="transmembrane region" description="Helical" evidence="6">
    <location>
        <begin position="320"/>
        <end position="343"/>
    </location>
</feature>
<organism evidence="7 8">
    <name type="scientific">Lutibacter agarilyticus</name>
    <dbReference type="NCBI Taxonomy" id="1109740"/>
    <lineage>
        <taxon>Bacteria</taxon>
        <taxon>Pseudomonadati</taxon>
        <taxon>Bacteroidota</taxon>
        <taxon>Flavobacteriia</taxon>
        <taxon>Flavobacteriales</taxon>
        <taxon>Flavobacteriaceae</taxon>
        <taxon>Lutibacter</taxon>
    </lineage>
</organism>
<dbReference type="InterPro" id="IPR050833">
    <property type="entry name" value="Poly_Biosynth_Transport"/>
</dbReference>
<feature type="transmembrane region" description="Helical" evidence="6">
    <location>
        <begin position="163"/>
        <end position="187"/>
    </location>
</feature>